<evidence type="ECO:0000313" key="2">
    <source>
        <dbReference type="EMBL" id="QJA65390.1"/>
    </source>
</evidence>
<dbReference type="InterPro" id="IPR002711">
    <property type="entry name" value="HNH"/>
</dbReference>
<evidence type="ECO:0000259" key="1">
    <source>
        <dbReference type="SMART" id="SM00507"/>
    </source>
</evidence>
<organism evidence="2">
    <name type="scientific">viral metagenome</name>
    <dbReference type="NCBI Taxonomy" id="1070528"/>
    <lineage>
        <taxon>unclassified sequences</taxon>
        <taxon>metagenomes</taxon>
        <taxon>organismal metagenomes</taxon>
    </lineage>
</organism>
<dbReference type="EMBL" id="MT145195">
    <property type="protein sequence ID" value="QJI05174.1"/>
    <property type="molecule type" value="Genomic_DNA"/>
</dbReference>
<dbReference type="CDD" id="cd00085">
    <property type="entry name" value="HNHc"/>
    <property type="match status" value="1"/>
</dbReference>
<dbReference type="AlphaFoldDB" id="A0A6M3J6A1"/>
<keyword evidence="2" id="KW-0255">Endonuclease</keyword>
<proteinExistence type="predicted"/>
<dbReference type="Gene3D" id="1.10.30.50">
    <property type="match status" value="1"/>
</dbReference>
<accession>A0A6M3J6A1</accession>
<dbReference type="GO" id="GO:0003676">
    <property type="term" value="F:nucleic acid binding"/>
    <property type="evidence" value="ECO:0007669"/>
    <property type="project" value="InterPro"/>
</dbReference>
<keyword evidence="2" id="KW-0540">Nuclease</keyword>
<gene>
    <name evidence="3" type="ORF">MM415A00136_0056</name>
    <name evidence="2" type="ORF">MM415B00397_0002</name>
</gene>
<dbReference type="Pfam" id="PF01844">
    <property type="entry name" value="HNH"/>
    <property type="match status" value="1"/>
</dbReference>
<reference evidence="2" key="1">
    <citation type="submission" date="2020-03" db="EMBL/GenBank/DDBJ databases">
        <title>The deep terrestrial virosphere.</title>
        <authorList>
            <person name="Holmfeldt K."/>
            <person name="Nilsson E."/>
            <person name="Simone D."/>
            <person name="Lopez-Fernandez M."/>
            <person name="Wu X."/>
            <person name="de Brujin I."/>
            <person name="Lundin D."/>
            <person name="Andersson A."/>
            <person name="Bertilsson S."/>
            <person name="Dopson M."/>
        </authorList>
    </citation>
    <scope>NUCLEOTIDE SEQUENCE</scope>
    <source>
        <strain evidence="3">MM415A00136</strain>
        <strain evidence="2">MM415B00397</strain>
    </source>
</reference>
<sequence length="145" mass="16708">MLKRGPEPNMFNDALSIVLRQRGYKFREIGSVLGVSKERAWAIYQRAEQSDFVPKKEVAKQYVLATPSLKMQIKARDGFTCQECGLVDETGALLDVDHKDCDRKNNDWSNLWSLCPNCHRLKTLQDWKTHKWGRGKVIHTPSVFS</sequence>
<dbReference type="EMBL" id="MT141538">
    <property type="protein sequence ID" value="QJA65390.1"/>
    <property type="molecule type" value="Genomic_DNA"/>
</dbReference>
<name>A0A6M3J6A1_9ZZZZ</name>
<evidence type="ECO:0000313" key="3">
    <source>
        <dbReference type="EMBL" id="QJI05174.1"/>
    </source>
</evidence>
<protein>
    <submittedName>
        <fullName evidence="2">Putative homing endonuclease</fullName>
    </submittedName>
</protein>
<dbReference type="SMART" id="SM00507">
    <property type="entry name" value="HNHc"/>
    <property type="match status" value="1"/>
</dbReference>
<dbReference type="GO" id="GO:0004519">
    <property type="term" value="F:endonuclease activity"/>
    <property type="evidence" value="ECO:0007669"/>
    <property type="project" value="UniProtKB-KW"/>
</dbReference>
<feature type="domain" description="HNH nuclease" evidence="1">
    <location>
        <begin position="68"/>
        <end position="120"/>
    </location>
</feature>
<dbReference type="GO" id="GO:0008270">
    <property type="term" value="F:zinc ion binding"/>
    <property type="evidence" value="ECO:0007669"/>
    <property type="project" value="InterPro"/>
</dbReference>
<keyword evidence="2" id="KW-0378">Hydrolase</keyword>
<dbReference type="InterPro" id="IPR003615">
    <property type="entry name" value="HNH_nuc"/>
</dbReference>